<organism evidence="2 3">
    <name type="scientific">Parascaris equorum</name>
    <name type="common">Equine roundworm</name>
    <dbReference type="NCBI Taxonomy" id="6256"/>
    <lineage>
        <taxon>Eukaryota</taxon>
        <taxon>Metazoa</taxon>
        <taxon>Ecdysozoa</taxon>
        <taxon>Nematoda</taxon>
        <taxon>Chromadorea</taxon>
        <taxon>Rhabditida</taxon>
        <taxon>Spirurina</taxon>
        <taxon>Ascaridomorpha</taxon>
        <taxon>Ascaridoidea</taxon>
        <taxon>Ascarididae</taxon>
        <taxon>Parascaris</taxon>
    </lineage>
</organism>
<evidence type="ECO:0000313" key="2">
    <source>
        <dbReference type="Proteomes" id="UP000887564"/>
    </source>
</evidence>
<reference evidence="3" key="1">
    <citation type="submission" date="2022-11" db="UniProtKB">
        <authorList>
            <consortium name="WormBaseParasite"/>
        </authorList>
    </citation>
    <scope>IDENTIFICATION</scope>
</reference>
<keyword evidence="2" id="KW-1185">Reference proteome</keyword>
<feature type="compositionally biased region" description="Acidic residues" evidence="1">
    <location>
        <begin position="8"/>
        <end position="18"/>
    </location>
</feature>
<accession>A0A914RVC1</accession>
<protein>
    <submittedName>
        <fullName evidence="3">Uncharacterized protein</fullName>
    </submittedName>
</protein>
<sequence length="85" mass="9536">EVAHPEDNPDDGDGESEERENGYPLVADLSHLRIQNHVMRSVDEVIEQQAFNQLDLPGLDRFSTIILPSVIGNSFRSEINGYSEI</sequence>
<evidence type="ECO:0000256" key="1">
    <source>
        <dbReference type="SAM" id="MobiDB-lite"/>
    </source>
</evidence>
<feature type="region of interest" description="Disordered" evidence="1">
    <location>
        <begin position="1"/>
        <end position="24"/>
    </location>
</feature>
<evidence type="ECO:0000313" key="3">
    <source>
        <dbReference type="WBParaSite" id="PEQ_0000594901-mRNA-1"/>
    </source>
</evidence>
<dbReference type="AlphaFoldDB" id="A0A914RVC1"/>
<dbReference type="WBParaSite" id="PEQ_0000594901-mRNA-1">
    <property type="protein sequence ID" value="PEQ_0000594901-mRNA-1"/>
    <property type="gene ID" value="PEQ_0000594901"/>
</dbReference>
<name>A0A914RVC1_PAREQ</name>
<dbReference type="Proteomes" id="UP000887564">
    <property type="component" value="Unplaced"/>
</dbReference>
<proteinExistence type="predicted"/>